<dbReference type="EMBL" id="ML977049">
    <property type="protein sequence ID" value="KAF1948776.1"/>
    <property type="molecule type" value="Genomic_DNA"/>
</dbReference>
<evidence type="ECO:0000313" key="1">
    <source>
        <dbReference type="EMBL" id="KAF1948776.1"/>
    </source>
</evidence>
<name>A0A6A5TDD8_9PLEO</name>
<dbReference type="InterPro" id="IPR032710">
    <property type="entry name" value="NTF2-like_dom_sf"/>
</dbReference>
<organism evidence="1 2">
    <name type="scientific">Byssothecium circinans</name>
    <dbReference type="NCBI Taxonomy" id="147558"/>
    <lineage>
        <taxon>Eukaryota</taxon>
        <taxon>Fungi</taxon>
        <taxon>Dikarya</taxon>
        <taxon>Ascomycota</taxon>
        <taxon>Pezizomycotina</taxon>
        <taxon>Dothideomycetes</taxon>
        <taxon>Pleosporomycetidae</taxon>
        <taxon>Pleosporales</taxon>
        <taxon>Massarineae</taxon>
        <taxon>Massarinaceae</taxon>
        <taxon>Byssothecium</taxon>
    </lineage>
</organism>
<dbReference type="OrthoDB" id="2148716at2759"/>
<reference evidence="1" key="1">
    <citation type="journal article" date="2020" name="Stud. Mycol.">
        <title>101 Dothideomycetes genomes: a test case for predicting lifestyles and emergence of pathogens.</title>
        <authorList>
            <person name="Haridas S."/>
            <person name="Albert R."/>
            <person name="Binder M."/>
            <person name="Bloem J."/>
            <person name="Labutti K."/>
            <person name="Salamov A."/>
            <person name="Andreopoulos B."/>
            <person name="Baker S."/>
            <person name="Barry K."/>
            <person name="Bills G."/>
            <person name="Bluhm B."/>
            <person name="Cannon C."/>
            <person name="Castanera R."/>
            <person name="Culley D."/>
            <person name="Daum C."/>
            <person name="Ezra D."/>
            <person name="Gonzalez J."/>
            <person name="Henrissat B."/>
            <person name="Kuo A."/>
            <person name="Liang C."/>
            <person name="Lipzen A."/>
            <person name="Lutzoni F."/>
            <person name="Magnuson J."/>
            <person name="Mondo S."/>
            <person name="Nolan M."/>
            <person name="Ohm R."/>
            <person name="Pangilinan J."/>
            <person name="Park H.-J."/>
            <person name="Ramirez L."/>
            <person name="Alfaro M."/>
            <person name="Sun H."/>
            <person name="Tritt A."/>
            <person name="Yoshinaga Y."/>
            <person name="Zwiers L.-H."/>
            <person name="Turgeon B."/>
            <person name="Goodwin S."/>
            <person name="Spatafora J."/>
            <person name="Crous P."/>
            <person name="Grigoriev I."/>
        </authorList>
    </citation>
    <scope>NUCLEOTIDE SEQUENCE</scope>
    <source>
        <strain evidence="1">CBS 675.92</strain>
    </source>
</reference>
<evidence type="ECO:0000313" key="2">
    <source>
        <dbReference type="Proteomes" id="UP000800035"/>
    </source>
</evidence>
<dbReference type="Gene3D" id="3.10.450.50">
    <property type="match status" value="1"/>
</dbReference>
<dbReference type="SUPFAM" id="SSF54427">
    <property type="entry name" value="NTF2-like"/>
    <property type="match status" value="1"/>
</dbReference>
<protein>
    <submittedName>
        <fullName evidence="1">Uncharacterized protein</fullName>
    </submittedName>
</protein>
<proteinExistence type="predicted"/>
<dbReference type="AlphaFoldDB" id="A0A6A5TDD8"/>
<gene>
    <name evidence="1" type="ORF">CC80DRAFT_556030</name>
</gene>
<keyword evidence="2" id="KW-1185">Reference proteome</keyword>
<sequence length="191" mass="20897">MKLSCLLPKATLILHTASSQPTPVISSADTADIASTLLLFYRSLDLKSDPLLRTITTTNFTFDGTAFSSIGIGAPVPLVGQDVIIPGLLEGFKNLTTMHNVGNFNVTAYNGNKKGDRHAEEERANATAYVLAYHYKALEVPRESPRNNYLMGTLFLGDLVKKGEKGKWKFERVELKPFFQSGNSDVMGLGQ</sequence>
<dbReference type="Proteomes" id="UP000800035">
    <property type="component" value="Unassembled WGS sequence"/>
</dbReference>
<accession>A0A6A5TDD8</accession>